<keyword evidence="3" id="KW-0963">Cytoplasm</keyword>
<accession>E6SIG2</accession>
<name>E6SIG2_THEM7</name>
<dbReference type="SUPFAM" id="SSF50341">
    <property type="entry name" value="CheW-like"/>
    <property type="match status" value="1"/>
</dbReference>
<sequence length="176" mass="19403">MAGTSSTGREEQFVVFRLGEETYGLDIGAVQEIIVWQPVTRVPRTPEFMEGIINLRGHVIPVIDLRRRFGLPAEARGRTTRIVVVEIGEMTVGFVVDAVSEVIRIPEDAIEPPSDIIAGVSSEFIRGIARLDQQLIILLNPERILERTEQETLVEVQQEIISAETEGDGSVPEGAS</sequence>
<gene>
    <name evidence="6" type="ordered locus">Tmar_1875</name>
</gene>
<reference evidence="6 7" key="1">
    <citation type="journal article" date="2010" name="Stand. Genomic Sci.">
        <title>Complete genome sequence of Thermaerobacter marianensis type strain (7p75a).</title>
        <authorList>
            <person name="Han C."/>
            <person name="Gu W."/>
            <person name="Zhang X."/>
            <person name="Lapidus A."/>
            <person name="Nolan M."/>
            <person name="Copeland A."/>
            <person name="Lucas S."/>
            <person name="Del Rio T.G."/>
            <person name="Tice H."/>
            <person name="Cheng J.F."/>
            <person name="Tapia R."/>
            <person name="Goodwin L."/>
            <person name="Pitluck S."/>
            <person name="Pagani I."/>
            <person name="Ivanova N."/>
            <person name="Mavromatis K."/>
            <person name="Mikhailova N."/>
            <person name="Pati A."/>
            <person name="Chen A."/>
            <person name="Palaniappan K."/>
            <person name="Land M."/>
            <person name="Hauser L."/>
            <person name="Chang Y.J."/>
            <person name="Jeffries C.D."/>
            <person name="Schneider S."/>
            <person name="Rohde M."/>
            <person name="Goker M."/>
            <person name="Pukall R."/>
            <person name="Woyke T."/>
            <person name="Bristow J."/>
            <person name="Eisen J.A."/>
            <person name="Markowitz V."/>
            <person name="Hugenholtz P."/>
            <person name="Kyrpides N.C."/>
            <person name="Klenk H.P."/>
            <person name="Detter J.C."/>
        </authorList>
    </citation>
    <scope>NUCLEOTIDE SEQUENCE [LARGE SCALE GENOMIC DNA]</scope>
    <source>
        <strain evidence="7">ATCC 700841 / DSM 12885 / JCM 10246 / 7p75a</strain>
    </source>
</reference>
<dbReference type="CDD" id="cd00732">
    <property type="entry name" value="CheW"/>
    <property type="match status" value="1"/>
</dbReference>
<organism evidence="6 7">
    <name type="scientific">Thermaerobacter marianensis (strain ATCC 700841 / DSM 12885 / JCM 10246 / 7p75a)</name>
    <dbReference type="NCBI Taxonomy" id="644966"/>
    <lineage>
        <taxon>Bacteria</taxon>
        <taxon>Bacillati</taxon>
        <taxon>Bacillota</taxon>
        <taxon>Clostridia</taxon>
        <taxon>Eubacteriales</taxon>
        <taxon>Clostridiales Family XVII. Incertae Sedis</taxon>
        <taxon>Thermaerobacter</taxon>
    </lineage>
</organism>
<evidence type="ECO:0000313" key="7">
    <source>
        <dbReference type="Proteomes" id="UP000008915"/>
    </source>
</evidence>
<evidence type="ECO:0000256" key="2">
    <source>
        <dbReference type="ARBA" id="ARBA00021483"/>
    </source>
</evidence>
<evidence type="ECO:0000259" key="5">
    <source>
        <dbReference type="PROSITE" id="PS50851"/>
    </source>
</evidence>
<dbReference type="STRING" id="644966.Tmar_1875"/>
<dbReference type="GO" id="GO:0007165">
    <property type="term" value="P:signal transduction"/>
    <property type="evidence" value="ECO:0007669"/>
    <property type="project" value="InterPro"/>
</dbReference>
<dbReference type="PANTHER" id="PTHR22617:SF23">
    <property type="entry name" value="CHEMOTAXIS PROTEIN CHEW"/>
    <property type="match status" value="1"/>
</dbReference>
<evidence type="ECO:0000256" key="4">
    <source>
        <dbReference type="ARBA" id="ARBA00022500"/>
    </source>
</evidence>
<dbReference type="KEGG" id="tmr:Tmar_1875"/>
<dbReference type="GO" id="GO:0006935">
    <property type="term" value="P:chemotaxis"/>
    <property type="evidence" value="ECO:0007669"/>
    <property type="project" value="UniProtKB-KW"/>
</dbReference>
<keyword evidence="4" id="KW-0145">Chemotaxis</keyword>
<keyword evidence="7" id="KW-1185">Reference proteome</keyword>
<dbReference type="Proteomes" id="UP000008915">
    <property type="component" value="Chromosome"/>
</dbReference>
<proteinExistence type="predicted"/>
<dbReference type="RefSeq" id="WP_013496274.1">
    <property type="nucleotide sequence ID" value="NC_014831.1"/>
</dbReference>
<dbReference type="InterPro" id="IPR036061">
    <property type="entry name" value="CheW-like_dom_sf"/>
</dbReference>
<dbReference type="EMBL" id="CP002344">
    <property type="protein sequence ID" value="ADU51973.1"/>
    <property type="molecule type" value="Genomic_DNA"/>
</dbReference>
<comment type="subcellular location">
    <subcellularLocation>
        <location evidence="1">Cytoplasm</location>
    </subcellularLocation>
</comment>
<evidence type="ECO:0000256" key="1">
    <source>
        <dbReference type="ARBA" id="ARBA00004496"/>
    </source>
</evidence>
<evidence type="ECO:0000313" key="6">
    <source>
        <dbReference type="EMBL" id="ADU51973.1"/>
    </source>
</evidence>
<dbReference type="InterPro" id="IPR002545">
    <property type="entry name" value="CheW-lke_dom"/>
</dbReference>
<dbReference type="Pfam" id="PF01584">
    <property type="entry name" value="CheW"/>
    <property type="match status" value="1"/>
</dbReference>
<evidence type="ECO:0000256" key="3">
    <source>
        <dbReference type="ARBA" id="ARBA00022490"/>
    </source>
</evidence>
<dbReference type="AlphaFoldDB" id="E6SIG2"/>
<dbReference type="PANTHER" id="PTHR22617">
    <property type="entry name" value="CHEMOTAXIS SENSOR HISTIDINE KINASE-RELATED"/>
    <property type="match status" value="1"/>
</dbReference>
<dbReference type="Gene3D" id="2.30.30.40">
    <property type="entry name" value="SH3 Domains"/>
    <property type="match status" value="1"/>
</dbReference>
<feature type="domain" description="CheW-like" evidence="5">
    <location>
        <begin position="10"/>
        <end position="150"/>
    </location>
</feature>
<dbReference type="PROSITE" id="PS50851">
    <property type="entry name" value="CHEW"/>
    <property type="match status" value="1"/>
</dbReference>
<protein>
    <recommendedName>
        <fullName evidence="2">Chemotaxis protein CheW</fullName>
    </recommendedName>
</protein>
<reference evidence="7" key="2">
    <citation type="journal article" date="2010" name="Stand. Genomic Sci.">
        <title>Complete genome sequence of Thermaerobacter marianensis type strain (7p75aT).</title>
        <authorList>
            <person name="Han C."/>
            <person name="Gu W."/>
            <person name="Zhang X."/>
            <person name="Lapidus A."/>
            <person name="Nolan M."/>
            <person name="Copeland A."/>
            <person name="Lucas S."/>
            <person name="Glavina Del Rio T."/>
            <person name="Tice H."/>
            <person name="Cheng J."/>
            <person name="Tapia R."/>
            <person name="Goodwin L."/>
            <person name="Pitluck S."/>
            <person name="Pagani I."/>
            <person name="Ivanova N."/>
            <person name="Mavromatis K."/>
            <person name="Mikhailova N."/>
            <person name="Pati A."/>
            <person name="Chen A."/>
            <person name="Palaniappan K."/>
            <person name="Land M."/>
            <person name="Hauser L."/>
            <person name="Chang Y."/>
            <person name="Jeffries C."/>
            <person name="Schneider S."/>
            <person name="Rohde M."/>
            <person name="Goker M."/>
            <person name="Pukall R."/>
            <person name="Woyke T."/>
            <person name="Bristow J."/>
            <person name="Eisen J."/>
            <person name="Markowitz V."/>
            <person name="Hugenholtz P."/>
            <person name="Kyrpides N."/>
            <person name="Klenk H."/>
            <person name="Detter J."/>
        </authorList>
    </citation>
    <scope>NUCLEOTIDE SEQUENCE [LARGE SCALE GENOMIC DNA]</scope>
    <source>
        <strain evidence="7">ATCC 700841 / DSM 12885 / JCM 10246 / 7p75a</strain>
    </source>
</reference>
<dbReference type="eggNOG" id="COG0835">
    <property type="taxonomic scope" value="Bacteria"/>
</dbReference>
<dbReference type="GO" id="GO:0005829">
    <property type="term" value="C:cytosol"/>
    <property type="evidence" value="ECO:0007669"/>
    <property type="project" value="TreeGrafter"/>
</dbReference>
<dbReference type="SMART" id="SM00260">
    <property type="entry name" value="CheW"/>
    <property type="match status" value="1"/>
</dbReference>
<dbReference type="InterPro" id="IPR039315">
    <property type="entry name" value="CheW"/>
</dbReference>
<dbReference type="HOGENOM" id="CLU_048995_3_1_9"/>
<dbReference type="FunFam" id="2.40.50.180:FF:000002">
    <property type="entry name" value="Chemotaxis protein CheW"/>
    <property type="match status" value="1"/>
</dbReference>
<dbReference type="Gene3D" id="2.40.50.180">
    <property type="entry name" value="CheA-289, Domain 4"/>
    <property type="match status" value="1"/>
</dbReference>
<dbReference type="OrthoDB" id="9794382at2"/>